<gene>
    <name evidence="1" type="ORF">MNBD_NITROSPINAE04-1145</name>
</gene>
<sequence>MRKNFLFSLAPVFIFFIVLLMPKEGLAIPSFARQMNTSCFTCHYQHIPKLNAFGREFKLNGYTDVSGELIEDDNLSIPLLSRVSFVLKAKYAKTKSTSSGAVDSGSDRGEWQVPDEAALWLAGRAANNVGFAIEFPGGWASGKVVFTAPVGNTQVGLSIYSTDALGPAYGMELFNTGILRSIRSLENRKGAIIAQKTGVGAGKATGFTAYVGHEMFFAGLGLWAPSFKSNDGPTDTGSDMSVWYRLAFTPSLGGMDLMVGVFGTTGETKCVDCMGADANGLVQTKKTDSLGVDMQLQADIGGMSLEVQAMYVSAGDDAPSAANTTNLYKKADGFSAITELGINDTYGLSLAYRNYTDKSGSADLDETATTIGGWINIAENLHVQPQYTMFGKDKDKVGGKDSKFTLMLLAGF</sequence>
<dbReference type="AlphaFoldDB" id="A0A3B1C769"/>
<organism evidence="1">
    <name type="scientific">hydrothermal vent metagenome</name>
    <dbReference type="NCBI Taxonomy" id="652676"/>
    <lineage>
        <taxon>unclassified sequences</taxon>
        <taxon>metagenomes</taxon>
        <taxon>ecological metagenomes</taxon>
    </lineage>
</organism>
<evidence type="ECO:0000313" key="1">
    <source>
        <dbReference type="EMBL" id="VAX22501.1"/>
    </source>
</evidence>
<evidence type="ECO:0008006" key="2">
    <source>
        <dbReference type="Google" id="ProtNLM"/>
    </source>
</evidence>
<dbReference type="EMBL" id="UOGA01000226">
    <property type="protein sequence ID" value="VAX22501.1"/>
    <property type="molecule type" value="Genomic_DNA"/>
</dbReference>
<reference evidence="1" key="1">
    <citation type="submission" date="2018-06" db="EMBL/GenBank/DDBJ databases">
        <authorList>
            <person name="Zhirakovskaya E."/>
        </authorList>
    </citation>
    <scope>NUCLEOTIDE SEQUENCE</scope>
</reference>
<accession>A0A3B1C769</accession>
<protein>
    <recommendedName>
        <fullName evidence="2">Cytochrome c domain-containing protein</fullName>
    </recommendedName>
</protein>
<proteinExistence type="predicted"/>
<name>A0A3B1C769_9ZZZZ</name>